<dbReference type="PANTHER" id="PTHR34136:SF1">
    <property type="entry name" value="UDP-N-ACETYL-D-MANNOSAMINURONIC ACID TRANSFERASE"/>
    <property type="match status" value="1"/>
</dbReference>
<evidence type="ECO:0000313" key="4">
    <source>
        <dbReference type="Proteomes" id="UP000321062"/>
    </source>
</evidence>
<reference evidence="3 4" key="1">
    <citation type="journal article" date="2015" name="Int. J. Syst. Evol. Microbiol.">
        <title>Youhaiella tibetensis gen. nov., sp. nov., isolated from subsurface sediment.</title>
        <authorList>
            <person name="Wang Y.X."/>
            <person name="Huang F.Q."/>
            <person name="Nogi Y."/>
            <person name="Pang S.J."/>
            <person name="Wang P.K."/>
            <person name="Lv J."/>
        </authorList>
    </citation>
    <scope>NUCLEOTIDE SEQUENCE [LARGE SCALE GENOMIC DNA]</scope>
    <source>
        <strain evidence="4">fig4</strain>
    </source>
</reference>
<keyword evidence="1" id="KW-0328">Glycosyltransferase</keyword>
<dbReference type="Proteomes" id="UP000321062">
    <property type="component" value="Chromosome"/>
</dbReference>
<dbReference type="PANTHER" id="PTHR34136">
    <property type="match status" value="1"/>
</dbReference>
<dbReference type="OrthoDB" id="9771846at2"/>
<dbReference type="EMBL" id="CP041690">
    <property type="protein sequence ID" value="QEE19706.1"/>
    <property type="molecule type" value="Genomic_DNA"/>
</dbReference>
<dbReference type="Pfam" id="PF03808">
    <property type="entry name" value="Glyco_tran_WecG"/>
    <property type="match status" value="1"/>
</dbReference>
<organism evidence="3 4">
    <name type="scientific">Paradevosia tibetensis</name>
    <dbReference type="NCBI Taxonomy" id="1447062"/>
    <lineage>
        <taxon>Bacteria</taxon>
        <taxon>Pseudomonadati</taxon>
        <taxon>Pseudomonadota</taxon>
        <taxon>Alphaproteobacteria</taxon>
        <taxon>Hyphomicrobiales</taxon>
        <taxon>Devosiaceae</taxon>
        <taxon>Paradevosia</taxon>
    </lineage>
</organism>
<evidence type="ECO:0000256" key="1">
    <source>
        <dbReference type="ARBA" id="ARBA00022676"/>
    </source>
</evidence>
<gene>
    <name evidence="3" type="ORF">FNA67_05745</name>
</gene>
<dbReference type="AlphaFoldDB" id="A0A5B9DKV6"/>
<protein>
    <submittedName>
        <fullName evidence="3">WecB/TagA/CpsF family glycosyltransferase</fullName>
    </submittedName>
</protein>
<dbReference type="KEGG" id="yti:FNA67_05745"/>
<evidence type="ECO:0000313" key="3">
    <source>
        <dbReference type="EMBL" id="QEE19706.1"/>
    </source>
</evidence>
<dbReference type="CDD" id="cd06533">
    <property type="entry name" value="Glyco_transf_WecG_TagA"/>
    <property type="match status" value="1"/>
</dbReference>
<dbReference type="GO" id="GO:0016758">
    <property type="term" value="F:hexosyltransferase activity"/>
    <property type="evidence" value="ECO:0007669"/>
    <property type="project" value="TreeGrafter"/>
</dbReference>
<dbReference type="NCBIfam" id="TIGR00696">
    <property type="entry name" value="wecG_tagA_cpsF"/>
    <property type="match status" value="1"/>
</dbReference>
<dbReference type="InterPro" id="IPR004629">
    <property type="entry name" value="WecG_TagA_CpsF"/>
</dbReference>
<sequence>MACDLEELRRLLDRVTIVASATEETALIEALLSRDRPTVVSFVNQNALNLARDDLGFRSDLCGADLLLRDGVGIEVALRLIGTDPGRNANGTDFIPRLLAGAAGRRAALFGTCEPWLDLATKRASALGCAVAASADGFEDEAVYEEIFQRVRPGIVVLGMGMPRQERVAAQLSRLADWPCLIINGGAVLDFWAGRFRRAPRWLQSARLEWMFRLAQEPRRLAPRYVGGGGHFALTVARLRWEARP</sequence>
<name>A0A5B9DKV6_9HYPH</name>
<proteinExistence type="predicted"/>
<accession>A0A5B9DKV6</accession>
<keyword evidence="2 3" id="KW-0808">Transferase</keyword>
<evidence type="ECO:0000256" key="2">
    <source>
        <dbReference type="ARBA" id="ARBA00022679"/>
    </source>
</evidence>
<keyword evidence="4" id="KW-1185">Reference proteome</keyword>
<dbReference type="RefSeq" id="WP_147655362.1">
    <property type="nucleotide sequence ID" value="NZ_BMFM01000001.1"/>
</dbReference>